<name>A0A379TXZ8_SALDZ</name>
<feature type="transmembrane region" description="Helical" evidence="1">
    <location>
        <begin position="12"/>
        <end position="34"/>
    </location>
</feature>
<evidence type="ECO:0000256" key="1">
    <source>
        <dbReference type="SAM" id="Phobius"/>
    </source>
</evidence>
<proteinExistence type="predicted"/>
<evidence type="ECO:0000313" key="3">
    <source>
        <dbReference type="Proteomes" id="UP000254633"/>
    </source>
</evidence>
<evidence type="ECO:0000313" key="2">
    <source>
        <dbReference type="EMBL" id="SUG54369.1"/>
    </source>
</evidence>
<keyword evidence="1" id="KW-1133">Transmembrane helix</keyword>
<sequence length="56" mass="6545">MNSIFRKHIIRFLVPGKLGTGFLLGAGFMLWLAIERKPVFDEFVLFIIDFFNLMHS</sequence>
<dbReference type="AlphaFoldDB" id="A0A379TXZ8"/>
<protein>
    <submittedName>
        <fullName evidence="2">Uncharacterized protein</fullName>
    </submittedName>
</protein>
<keyword evidence="1" id="KW-0472">Membrane</keyword>
<gene>
    <name evidence="2" type="ORF">NCTC10060_01458</name>
</gene>
<reference evidence="2 3" key="1">
    <citation type="submission" date="2018-06" db="EMBL/GenBank/DDBJ databases">
        <authorList>
            <consortium name="Pathogen Informatics"/>
            <person name="Doyle S."/>
        </authorList>
    </citation>
    <scope>NUCLEOTIDE SEQUENCE [LARGE SCALE GENOMIC DNA]</scope>
    <source>
        <strain evidence="2 3">NCTC10060</strain>
    </source>
</reference>
<dbReference type="Proteomes" id="UP000254633">
    <property type="component" value="Unassembled WGS sequence"/>
</dbReference>
<accession>A0A379TXZ8</accession>
<organism evidence="2 3">
    <name type="scientific">Salmonella diarizonae</name>
    <dbReference type="NCBI Taxonomy" id="59204"/>
    <lineage>
        <taxon>Bacteria</taxon>
        <taxon>Pseudomonadati</taxon>
        <taxon>Pseudomonadota</taxon>
        <taxon>Gammaproteobacteria</taxon>
        <taxon>Enterobacterales</taxon>
        <taxon>Enterobacteriaceae</taxon>
        <taxon>Salmonella</taxon>
    </lineage>
</organism>
<dbReference type="EMBL" id="UGXH01000003">
    <property type="protein sequence ID" value="SUG54369.1"/>
    <property type="molecule type" value="Genomic_DNA"/>
</dbReference>
<keyword evidence="1" id="KW-0812">Transmembrane</keyword>